<dbReference type="InterPro" id="IPR036291">
    <property type="entry name" value="NAD(P)-bd_dom_sf"/>
</dbReference>
<dbReference type="CDD" id="cd05233">
    <property type="entry name" value="SDR_c"/>
    <property type="match status" value="1"/>
</dbReference>
<dbReference type="PANTHER" id="PTHR43008">
    <property type="entry name" value="BENZIL REDUCTASE"/>
    <property type="match status" value="1"/>
</dbReference>
<dbReference type="SUPFAM" id="SSF51735">
    <property type="entry name" value="NAD(P)-binding Rossmann-fold domains"/>
    <property type="match status" value="1"/>
</dbReference>
<dbReference type="InterPro" id="IPR002347">
    <property type="entry name" value="SDR_fam"/>
</dbReference>
<dbReference type="GO" id="GO:0050664">
    <property type="term" value="F:oxidoreductase activity, acting on NAD(P)H, oxygen as acceptor"/>
    <property type="evidence" value="ECO:0007669"/>
    <property type="project" value="TreeGrafter"/>
</dbReference>
<keyword evidence="2" id="KW-0521">NADP</keyword>
<evidence type="ECO:0000256" key="5">
    <source>
        <dbReference type="SAM" id="MobiDB-lite"/>
    </source>
</evidence>
<evidence type="ECO:0000256" key="4">
    <source>
        <dbReference type="RuleBase" id="RU000363"/>
    </source>
</evidence>
<dbReference type="GO" id="GO:0016616">
    <property type="term" value="F:oxidoreductase activity, acting on the CH-OH group of donors, NAD or NADP as acceptor"/>
    <property type="evidence" value="ECO:0007669"/>
    <property type="project" value="UniProtKB-ARBA"/>
</dbReference>
<dbReference type="AlphaFoldDB" id="G4THN8"/>
<dbReference type="HOGENOM" id="CLU_010194_2_3_1"/>
<dbReference type="PROSITE" id="PS00061">
    <property type="entry name" value="ADH_SHORT"/>
    <property type="match status" value="1"/>
</dbReference>
<evidence type="ECO:0000256" key="2">
    <source>
        <dbReference type="ARBA" id="ARBA00022857"/>
    </source>
</evidence>
<organism evidence="6 7">
    <name type="scientific">Serendipita indica (strain DSM 11827)</name>
    <name type="common">Root endophyte fungus</name>
    <name type="synonym">Piriformospora indica</name>
    <dbReference type="NCBI Taxonomy" id="1109443"/>
    <lineage>
        <taxon>Eukaryota</taxon>
        <taxon>Fungi</taxon>
        <taxon>Dikarya</taxon>
        <taxon>Basidiomycota</taxon>
        <taxon>Agaricomycotina</taxon>
        <taxon>Agaricomycetes</taxon>
        <taxon>Sebacinales</taxon>
        <taxon>Serendipitaceae</taxon>
        <taxon>Serendipita</taxon>
    </lineage>
</organism>
<dbReference type="InParanoid" id="G4THN8"/>
<dbReference type="InterPro" id="IPR020904">
    <property type="entry name" value="Sc_DH/Rdtase_CS"/>
</dbReference>
<evidence type="ECO:0000313" key="7">
    <source>
        <dbReference type="Proteomes" id="UP000007148"/>
    </source>
</evidence>
<accession>G4THN8</accession>
<feature type="region of interest" description="Disordered" evidence="5">
    <location>
        <begin position="319"/>
        <end position="342"/>
    </location>
</feature>
<dbReference type="OMA" id="SRWHKDY"/>
<dbReference type="OrthoDB" id="5307821at2759"/>
<dbReference type="Pfam" id="PF00106">
    <property type="entry name" value="adh_short"/>
    <property type="match status" value="1"/>
</dbReference>
<dbReference type="EMBL" id="CAFZ01000096">
    <property type="protein sequence ID" value="CCA70831.1"/>
    <property type="molecule type" value="Genomic_DNA"/>
</dbReference>
<proteinExistence type="inferred from homology"/>
<evidence type="ECO:0000313" key="6">
    <source>
        <dbReference type="EMBL" id="CCA70831.1"/>
    </source>
</evidence>
<comment type="caution">
    <text evidence="6">The sequence shown here is derived from an EMBL/GenBank/DDBJ whole genome shotgun (WGS) entry which is preliminary data.</text>
</comment>
<protein>
    <submittedName>
        <fullName evidence="6">Related to 20beta-hydroxysteroid dehydrogenase</fullName>
    </submittedName>
</protein>
<gene>
    <name evidence="6" type="ORF">PIIN_04766</name>
</gene>
<comment type="similarity">
    <text evidence="1 4">Belongs to the short-chain dehydrogenases/reductases (SDR) family.</text>
</comment>
<dbReference type="PRINTS" id="PR00081">
    <property type="entry name" value="GDHRDH"/>
</dbReference>
<keyword evidence="3" id="KW-0560">Oxidoreductase</keyword>
<dbReference type="PRINTS" id="PR00080">
    <property type="entry name" value="SDRFAMILY"/>
</dbReference>
<evidence type="ECO:0000256" key="1">
    <source>
        <dbReference type="ARBA" id="ARBA00006484"/>
    </source>
</evidence>
<name>G4THN8_SERID</name>
<reference evidence="6 7" key="1">
    <citation type="journal article" date="2011" name="PLoS Pathog.">
        <title>Endophytic Life Strategies Decoded by Genome and Transcriptome Analyses of the Mutualistic Root Symbiont Piriformospora indica.</title>
        <authorList>
            <person name="Zuccaro A."/>
            <person name="Lahrmann U."/>
            <person name="Guldener U."/>
            <person name="Langen G."/>
            <person name="Pfiffi S."/>
            <person name="Biedenkopf D."/>
            <person name="Wong P."/>
            <person name="Samans B."/>
            <person name="Grimm C."/>
            <person name="Basiewicz M."/>
            <person name="Murat C."/>
            <person name="Martin F."/>
            <person name="Kogel K.H."/>
        </authorList>
    </citation>
    <scope>NUCLEOTIDE SEQUENCE [LARGE SCALE GENOMIC DNA]</scope>
    <source>
        <strain evidence="6 7">DSM 11827</strain>
    </source>
</reference>
<dbReference type="eggNOG" id="KOG4169">
    <property type="taxonomic scope" value="Eukaryota"/>
</dbReference>
<dbReference type="Gene3D" id="3.40.50.720">
    <property type="entry name" value="NAD(P)-binding Rossmann-like Domain"/>
    <property type="match status" value="1"/>
</dbReference>
<feature type="compositionally biased region" description="Polar residues" evidence="5">
    <location>
        <begin position="1"/>
        <end position="23"/>
    </location>
</feature>
<keyword evidence="7" id="KW-1185">Reference proteome</keyword>
<dbReference type="STRING" id="1109443.G4THN8"/>
<feature type="region of interest" description="Disordered" evidence="5">
    <location>
        <begin position="1"/>
        <end position="38"/>
    </location>
</feature>
<sequence>MAQRSAPGSRQLSPLRSHSNGRNPQLDPAITPAEDPAEHPALNPGCVAVITGGASGIGLATAEILAELGLRIVLADNDQAALDKATAQVAAVANDSSHVIGIHADVSKMEDVVRLRERAFDAFGEVSVLLNNAGIGLKGTSFGDLDNWKKVMDVNLWGVINVQHVFVKAMVLQENPSVIITTGSKQGITNPPGNPAYNASKAAVKSITEGLAHELYSTHANVTAHLFVPGWTYTAMTKGDSDEKPAGAWSAHQTAQYMLDRVRLGDFYIICPDNETKPQLDRLRIRWAADDILENRPALSRWHPEWKSRFDDYIREGMQDEQRRRKSPFRKIIITDGDAGAD</sequence>
<dbReference type="Proteomes" id="UP000007148">
    <property type="component" value="Unassembled WGS sequence"/>
</dbReference>
<evidence type="ECO:0000256" key="3">
    <source>
        <dbReference type="ARBA" id="ARBA00023002"/>
    </source>
</evidence>
<dbReference type="PANTHER" id="PTHR43008:SF7">
    <property type="entry name" value="SHORT CHAIN DEHYDROGENASE_REDUCTASE (AFU_ORTHOLOGUE AFUA_2G00830)"/>
    <property type="match status" value="1"/>
</dbReference>